<reference evidence="4" key="1">
    <citation type="journal article" date="2021" name="Proc. Natl. Acad. Sci. U.S.A.">
        <title>Three genomes in the algal genus Volvox reveal the fate of a haploid sex-determining region after a transition to homothallism.</title>
        <authorList>
            <person name="Yamamoto K."/>
            <person name="Hamaji T."/>
            <person name="Kawai-Toyooka H."/>
            <person name="Matsuzaki R."/>
            <person name="Takahashi F."/>
            <person name="Nishimura Y."/>
            <person name="Kawachi M."/>
            <person name="Noguchi H."/>
            <person name="Minakuchi Y."/>
            <person name="Umen J.G."/>
            <person name="Toyoda A."/>
            <person name="Nozaki H."/>
        </authorList>
    </citation>
    <scope>NUCLEOTIDE SEQUENCE</scope>
    <source>
        <strain evidence="4">NIES-3785</strain>
    </source>
</reference>
<sequence>SAMWTAWPPVVLLVSERWLVDCVASRNLLDPNPYDVRQRLQHPGKQVAKRRQQQTLKQRDGGGKSTRRFATAYDSDDNEYGSIEDGGEHHGRLRARGPPTVGPGPALEAVLKSAEAAETRTRQRQNEWVGSFLVRQWIPPRLGKRGLPRLPPVGTAPAAAVVVDEAPQSLGWWDPTHGSFVRVPDHFG</sequence>
<evidence type="ECO:0000313" key="4">
    <source>
        <dbReference type="EMBL" id="GIM06115.1"/>
    </source>
</evidence>
<dbReference type="InterPro" id="IPR001357">
    <property type="entry name" value="BRCT_dom"/>
</dbReference>
<feature type="region of interest" description="Disordered" evidence="1">
    <location>
        <begin position="41"/>
        <end position="93"/>
    </location>
</feature>
<feature type="domain" description="BRCT" evidence="3">
    <location>
        <begin position="1"/>
        <end position="36"/>
    </location>
</feature>
<feature type="non-terminal residue" evidence="4">
    <location>
        <position position="1"/>
    </location>
</feature>
<organism evidence="4 5">
    <name type="scientific">Volvox reticuliferus</name>
    <dbReference type="NCBI Taxonomy" id="1737510"/>
    <lineage>
        <taxon>Eukaryota</taxon>
        <taxon>Viridiplantae</taxon>
        <taxon>Chlorophyta</taxon>
        <taxon>core chlorophytes</taxon>
        <taxon>Chlorophyceae</taxon>
        <taxon>CS clade</taxon>
        <taxon>Chlamydomonadales</taxon>
        <taxon>Volvocaceae</taxon>
        <taxon>Volvox</taxon>
    </lineage>
</organism>
<feature type="compositionally biased region" description="Basic residues" evidence="1">
    <location>
        <begin position="41"/>
        <end position="52"/>
    </location>
</feature>
<evidence type="ECO:0000256" key="2">
    <source>
        <dbReference type="SAM" id="SignalP"/>
    </source>
</evidence>
<dbReference type="AlphaFoldDB" id="A0A8J4GFK1"/>
<feature type="signal peptide" evidence="2">
    <location>
        <begin position="1"/>
        <end position="25"/>
    </location>
</feature>
<keyword evidence="2" id="KW-0732">Signal</keyword>
<protein>
    <recommendedName>
        <fullName evidence="3">BRCT domain-containing protein</fullName>
    </recommendedName>
</protein>
<evidence type="ECO:0000259" key="3">
    <source>
        <dbReference type="PROSITE" id="PS50172"/>
    </source>
</evidence>
<dbReference type="EMBL" id="BNCQ01000020">
    <property type="protein sequence ID" value="GIM06115.1"/>
    <property type="molecule type" value="Genomic_DNA"/>
</dbReference>
<dbReference type="PROSITE" id="PS50172">
    <property type="entry name" value="BRCT"/>
    <property type="match status" value="1"/>
</dbReference>
<comment type="caution">
    <text evidence="4">The sequence shown here is derived from an EMBL/GenBank/DDBJ whole genome shotgun (WGS) entry which is preliminary data.</text>
</comment>
<feature type="non-terminal residue" evidence="4">
    <location>
        <position position="188"/>
    </location>
</feature>
<name>A0A8J4GFK1_9CHLO</name>
<evidence type="ECO:0000313" key="5">
    <source>
        <dbReference type="Proteomes" id="UP000722791"/>
    </source>
</evidence>
<dbReference type="Proteomes" id="UP000722791">
    <property type="component" value="Unassembled WGS sequence"/>
</dbReference>
<feature type="chain" id="PRO_5035295846" description="BRCT domain-containing protein" evidence="2">
    <location>
        <begin position="26"/>
        <end position="188"/>
    </location>
</feature>
<proteinExistence type="predicted"/>
<evidence type="ECO:0000256" key="1">
    <source>
        <dbReference type="SAM" id="MobiDB-lite"/>
    </source>
</evidence>
<accession>A0A8J4GFK1</accession>
<gene>
    <name evidence="4" type="ORF">Vretimale_10519</name>
</gene>